<sequence>MIMSSLAIAKAVEYPGASLKSSPNMISSTATSRRAISVLLLWINVIPEHPQFFLPVIGKFLSGVFPTFMLSDWLTPLGISRTKLLTHVQGGQYFSEFLFSNATEAVNPDWDSSYYVDVFSKLGNPRNLPYK</sequence>
<dbReference type="Proteomes" id="UP001433508">
    <property type="component" value="Unassembled WGS sequence"/>
</dbReference>
<proteinExistence type="predicted"/>
<organism evidence="1 2">
    <name type="scientific">Lipomyces kononenkoae</name>
    <name type="common">Yeast</name>
    <dbReference type="NCBI Taxonomy" id="34357"/>
    <lineage>
        <taxon>Eukaryota</taxon>
        <taxon>Fungi</taxon>
        <taxon>Dikarya</taxon>
        <taxon>Ascomycota</taxon>
        <taxon>Saccharomycotina</taxon>
        <taxon>Lipomycetes</taxon>
        <taxon>Lipomycetales</taxon>
        <taxon>Lipomycetaceae</taxon>
        <taxon>Lipomyces</taxon>
    </lineage>
</organism>
<evidence type="ECO:0000313" key="1">
    <source>
        <dbReference type="EMBL" id="KAK9233720.1"/>
    </source>
</evidence>
<name>A0ACC3SQ48_LIPKO</name>
<comment type="caution">
    <text evidence="1">The sequence shown here is derived from an EMBL/GenBank/DDBJ whole genome shotgun (WGS) entry which is preliminary data.</text>
</comment>
<reference evidence="2" key="1">
    <citation type="journal article" date="2024" name="Front. Bioeng. Biotechnol.">
        <title>Genome-scale model development and genomic sequencing of the oleaginous clade Lipomyces.</title>
        <authorList>
            <person name="Czajka J.J."/>
            <person name="Han Y."/>
            <person name="Kim J."/>
            <person name="Mondo S.J."/>
            <person name="Hofstad B.A."/>
            <person name="Robles A."/>
            <person name="Haridas S."/>
            <person name="Riley R."/>
            <person name="LaButti K."/>
            <person name="Pangilinan J."/>
            <person name="Andreopoulos W."/>
            <person name="Lipzen A."/>
            <person name="Yan J."/>
            <person name="Wang M."/>
            <person name="Ng V."/>
            <person name="Grigoriev I.V."/>
            <person name="Spatafora J.W."/>
            <person name="Magnuson J.K."/>
            <person name="Baker S.E."/>
            <person name="Pomraning K.R."/>
        </authorList>
    </citation>
    <scope>NUCLEOTIDE SEQUENCE [LARGE SCALE GENOMIC DNA]</scope>
    <source>
        <strain evidence="2">CBS 7786</strain>
    </source>
</reference>
<accession>A0ACC3SQ48</accession>
<protein>
    <submittedName>
        <fullName evidence="1">Uncharacterized protein</fullName>
    </submittedName>
</protein>
<dbReference type="EMBL" id="MU971649">
    <property type="protein sequence ID" value="KAK9233720.1"/>
    <property type="molecule type" value="Genomic_DNA"/>
</dbReference>
<evidence type="ECO:0000313" key="2">
    <source>
        <dbReference type="Proteomes" id="UP001433508"/>
    </source>
</evidence>
<keyword evidence="2" id="KW-1185">Reference proteome</keyword>
<gene>
    <name evidence="1" type="ORF">V1525DRAFT_415605</name>
</gene>